<dbReference type="InterPro" id="IPR050109">
    <property type="entry name" value="HTH-type_TetR-like_transc_reg"/>
</dbReference>
<gene>
    <name evidence="4" type="ORF">GFD30_03850</name>
</gene>
<evidence type="ECO:0000256" key="2">
    <source>
        <dbReference type="PROSITE-ProRule" id="PRU00335"/>
    </source>
</evidence>
<dbReference type="InterPro" id="IPR001647">
    <property type="entry name" value="HTH_TetR"/>
</dbReference>
<protein>
    <submittedName>
        <fullName evidence="4">TetR family transcriptional regulator</fullName>
    </submittedName>
</protein>
<dbReference type="SUPFAM" id="SSF46689">
    <property type="entry name" value="Homeodomain-like"/>
    <property type="match status" value="1"/>
</dbReference>
<dbReference type="RefSeq" id="WP_153023908.1">
    <property type="nucleotide sequence ID" value="NZ_WIAO01000003.1"/>
</dbReference>
<evidence type="ECO:0000313" key="4">
    <source>
        <dbReference type="EMBL" id="MQM24718.1"/>
    </source>
</evidence>
<dbReference type="Gene3D" id="1.10.357.10">
    <property type="entry name" value="Tetracycline Repressor, domain 2"/>
    <property type="match status" value="1"/>
</dbReference>
<feature type="domain" description="HTH tetR-type" evidence="3">
    <location>
        <begin position="3"/>
        <end position="63"/>
    </location>
</feature>
<reference evidence="4 5" key="1">
    <citation type="submission" date="2019-10" db="EMBL/GenBank/DDBJ databases">
        <title>Glycomyces albidus sp. nov., a novel actinomycete isolated from rhizosphere soil of wheat (Triticum aestivum L.).</title>
        <authorList>
            <person name="Qian L."/>
        </authorList>
    </citation>
    <scope>NUCLEOTIDE SEQUENCE [LARGE SCALE GENOMIC DNA]</scope>
    <source>
        <strain evidence="4 5">NEAU-7082</strain>
    </source>
</reference>
<evidence type="ECO:0000259" key="3">
    <source>
        <dbReference type="PROSITE" id="PS50977"/>
    </source>
</evidence>
<dbReference type="Pfam" id="PF00440">
    <property type="entry name" value="TetR_N"/>
    <property type="match status" value="1"/>
</dbReference>
<feature type="DNA-binding region" description="H-T-H motif" evidence="2">
    <location>
        <begin position="26"/>
        <end position="45"/>
    </location>
</feature>
<dbReference type="InterPro" id="IPR009057">
    <property type="entry name" value="Homeodomain-like_sf"/>
</dbReference>
<name>A0A6L5G506_9ACTN</name>
<dbReference type="GO" id="GO:0003700">
    <property type="term" value="F:DNA-binding transcription factor activity"/>
    <property type="evidence" value="ECO:0007669"/>
    <property type="project" value="TreeGrafter"/>
</dbReference>
<keyword evidence="1 2" id="KW-0238">DNA-binding</keyword>
<evidence type="ECO:0000256" key="1">
    <source>
        <dbReference type="ARBA" id="ARBA00023125"/>
    </source>
</evidence>
<keyword evidence="5" id="KW-1185">Reference proteome</keyword>
<sequence length="194" mass="21040">MPTASNERWLDEGLALLAESGVNAVTIEALSDRLGLSKGSFYHHFKGMPGYHAALLAHFEKRETQAFIDLVEALPVEDGAAKLRALIDAAVADEASVAIEPQVRIWASRDPVAEATMERVDAKRIEYLRRQCRAIVDSDRADDVGTMIYLVGIGSGHLVPPIPVPDQVRMCGLLISDLEAAAERGAPRTKGNEP</sequence>
<dbReference type="PANTHER" id="PTHR30055:SF239">
    <property type="entry name" value="TRANSCRIPTIONAL REGULATORY PROTEIN"/>
    <property type="match status" value="1"/>
</dbReference>
<dbReference type="PANTHER" id="PTHR30055">
    <property type="entry name" value="HTH-TYPE TRANSCRIPTIONAL REGULATOR RUTR"/>
    <property type="match status" value="1"/>
</dbReference>
<dbReference type="GO" id="GO:0000976">
    <property type="term" value="F:transcription cis-regulatory region binding"/>
    <property type="evidence" value="ECO:0007669"/>
    <property type="project" value="TreeGrafter"/>
</dbReference>
<evidence type="ECO:0000313" key="5">
    <source>
        <dbReference type="Proteomes" id="UP000477750"/>
    </source>
</evidence>
<dbReference type="PROSITE" id="PS50977">
    <property type="entry name" value="HTH_TETR_2"/>
    <property type="match status" value="1"/>
</dbReference>
<organism evidence="4 5">
    <name type="scientific">Glycomyces albidus</name>
    <dbReference type="NCBI Taxonomy" id="2656774"/>
    <lineage>
        <taxon>Bacteria</taxon>
        <taxon>Bacillati</taxon>
        <taxon>Actinomycetota</taxon>
        <taxon>Actinomycetes</taxon>
        <taxon>Glycomycetales</taxon>
        <taxon>Glycomycetaceae</taxon>
        <taxon>Glycomyces</taxon>
    </lineage>
</organism>
<proteinExistence type="predicted"/>
<dbReference type="EMBL" id="WIAO01000003">
    <property type="protein sequence ID" value="MQM24718.1"/>
    <property type="molecule type" value="Genomic_DNA"/>
</dbReference>
<dbReference type="AlphaFoldDB" id="A0A6L5G506"/>
<accession>A0A6L5G506</accession>
<comment type="caution">
    <text evidence="4">The sequence shown here is derived from an EMBL/GenBank/DDBJ whole genome shotgun (WGS) entry which is preliminary data.</text>
</comment>
<dbReference type="Proteomes" id="UP000477750">
    <property type="component" value="Unassembled WGS sequence"/>
</dbReference>